<sequence>MSLLTKVLVPVTLASGLVMSGVIWSGTQDVNATKDVIDEFVLNIDNLINEKKTLQIELDRLQSEKSALDVLYDELFGTNEGNENEIITLNQQISDLNTKIDLLEGQIAQKNTEITDLEQQVADLQVTIGEKDDYISHLEDDLTEANNEVKALREYAEQQLAESEIKIENATTEKTVEE</sequence>
<dbReference type="AlphaFoldDB" id="A0A494ZTK5"/>
<dbReference type="EMBL" id="RBZP01000025">
    <property type="protein sequence ID" value="RKQ29271.1"/>
    <property type="molecule type" value="Genomic_DNA"/>
</dbReference>
<dbReference type="Gene3D" id="1.20.5.340">
    <property type="match status" value="1"/>
</dbReference>
<comment type="caution">
    <text evidence="2">The sequence shown here is derived from an EMBL/GenBank/DDBJ whole genome shotgun (WGS) entry which is preliminary data.</text>
</comment>
<organism evidence="2 3">
    <name type="scientific">Oceanobacillus halophilus</name>
    <dbReference type="NCBI Taxonomy" id="930130"/>
    <lineage>
        <taxon>Bacteria</taxon>
        <taxon>Bacillati</taxon>
        <taxon>Bacillota</taxon>
        <taxon>Bacilli</taxon>
        <taxon>Bacillales</taxon>
        <taxon>Bacillaceae</taxon>
        <taxon>Oceanobacillus</taxon>
    </lineage>
</organism>
<evidence type="ECO:0000256" key="1">
    <source>
        <dbReference type="SAM" id="Coils"/>
    </source>
</evidence>
<gene>
    <name evidence="2" type="ORF">D8M06_17995</name>
</gene>
<keyword evidence="3" id="KW-1185">Reference proteome</keyword>
<evidence type="ECO:0000313" key="2">
    <source>
        <dbReference type="EMBL" id="RKQ29271.1"/>
    </source>
</evidence>
<dbReference type="RefSeq" id="WP_121205973.1">
    <property type="nucleotide sequence ID" value="NZ_RBZP01000025.1"/>
</dbReference>
<dbReference type="SUPFAM" id="SSF90257">
    <property type="entry name" value="Myosin rod fragments"/>
    <property type="match status" value="1"/>
</dbReference>
<proteinExistence type="predicted"/>
<reference evidence="2 3" key="1">
    <citation type="journal article" date="2016" name="Int. J. Syst. Evol. Microbiol.">
        <title>Oceanobacillus halophilus sp. nov., a novel moderately halophilic bacterium from a hypersaline lake.</title>
        <authorList>
            <person name="Amoozegar M.A."/>
            <person name="Bagheri M."/>
            <person name="Makhdoumi A."/>
            <person name="Nikou M.M."/>
            <person name="Fazeli S.A.S."/>
            <person name="Schumann P."/>
            <person name="Sproer C."/>
            <person name="Sanchez-Porro C."/>
            <person name="Ventosa A."/>
        </authorList>
    </citation>
    <scope>NUCLEOTIDE SEQUENCE [LARGE SCALE GENOMIC DNA]</scope>
    <source>
        <strain evidence="2 3">DSM 23996</strain>
    </source>
</reference>
<evidence type="ECO:0000313" key="3">
    <source>
        <dbReference type="Proteomes" id="UP000269301"/>
    </source>
</evidence>
<name>A0A494ZTK5_9BACI</name>
<accession>A0A494ZTK5</accession>
<protein>
    <submittedName>
        <fullName evidence="2">Uncharacterized protein</fullName>
    </submittedName>
</protein>
<feature type="coiled-coil region" evidence="1">
    <location>
        <begin position="37"/>
        <end position="173"/>
    </location>
</feature>
<dbReference type="Proteomes" id="UP000269301">
    <property type="component" value="Unassembled WGS sequence"/>
</dbReference>
<keyword evidence="1" id="KW-0175">Coiled coil</keyword>